<dbReference type="STRING" id="1121301.SAMN02745912_01468"/>
<protein>
    <submittedName>
        <fullName evidence="3">Enoyl-CoA hydratase</fullName>
    </submittedName>
</protein>
<dbReference type="GO" id="GO:0003824">
    <property type="term" value="F:catalytic activity"/>
    <property type="evidence" value="ECO:0007669"/>
    <property type="project" value="InterPro"/>
</dbReference>
<dbReference type="PROSITE" id="PS00166">
    <property type="entry name" value="ENOYL_COA_HYDRATASE"/>
    <property type="match status" value="1"/>
</dbReference>
<sequence>MNFKKIRYSVSKGIASIVLDSPKNLNALDEAMIDDLLIALDMCAEDDSVKVIVISGAGKGFSAGGDIGMMYKGIKGEELDFVGAIEKVGKVSLKIKKLLKPVIAAVSGPVAGAGFNVALACDFRIAAENTNFIQAFVNIGLVPDAGGVYLLTRAIGVAKTTELIMTGKPIDANTALGLGLVNKVVVLEKLKATVENFALKLASGPSLAYAGMKDLIFESEYKEFESFIAKEVEHQVRCGQSEDFKEGVTAFIEKRKANFQGK</sequence>
<keyword evidence="4" id="KW-1185">Reference proteome</keyword>
<dbReference type="Pfam" id="PF00378">
    <property type="entry name" value="ECH_1"/>
    <property type="match status" value="1"/>
</dbReference>
<dbReference type="EMBL" id="FRAG01000013">
    <property type="protein sequence ID" value="SHJ88174.1"/>
    <property type="molecule type" value="Genomic_DNA"/>
</dbReference>
<dbReference type="Proteomes" id="UP000184465">
    <property type="component" value="Unassembled WGS sequence"/>
</dbReference>
<dbReference type="OrthoDB" id="9775794at2"/>
<organism evidence="3 4">
    <name type="scientific">Paramaledivibacter caminithermalis (strain DSM 15212 / CIP 107654 / DViRD3)</name>
    <name type="common">Clostridium caminithermale</name>
    <dbReference type="NCBI Taxonomy" id="1121301"/>
    <lineage>
        <taxon>Bacteria</taxon>
        <taxon>Bacillati</taxon>
        <taxon>Bacillota</taxon>
        <taxon>Clostridia</taxon>
        <taxon>Peptostreptococcales</taxon>
        <taxon>Caminicellaceae</taxon>
        <taxon>Paramaledivibacter</taxon>
    </lineage>
</organism>
<dbReference type="InterPro" id="IPR001753">
    <property type="entry name" value="Enoyl-CoA_hydra/iso"/>
</dbReference>
<dbReference type="PANTHER" id="PTHR43459:SF1">
    <property type="entry name" value="EG:BACN32G11.4 PROTEIN"/>
    <property type="match status" value="1"/>
</dbReference>
<dbReference type="CDD" id="cd06558">
    <property type="entry name" value="crotonase-like"/>
    <property type="match status" value="1"/>
</dbReference>
<dbReference type="PANTHER" id="PTHR43459">
    <property type="entry name" value="ENOYL-COA HYDRATASE"/>
    <property type="match status" value="1"/>
</dbReference>
<dbReference type="InterPro" id="IPR018376">
    <property type="entry name" value="Enoyl-CoA_hyd/isom_CS"/>
</dbReference>
<proteinExistence type="inferred from homology"/>
<comment type="similarity">
    <text evidence="1 2">Belongs to the enoyl-CoA hydratase/isomerase family.</text>
</comment>
<dbReference type="InterPro" id="IPR029045">
    <property type="entry name" value="ClpP/crotonase-like_dom_sf"/>
</dbReference>
<evidence type="ECO:0000256" key="2">
    <source>
        <dbReference type="RuleBase" id="RU003707"/>
    </source>
</evidence>
<dbReference type="AlphaFoldDB" id="A0A1M6MXQ5"/>
<dbReference type="InterPro" id="IPR014748">
    <property type="entry name" value="Enoyl-CoA_hydra_C"/>
</dbReference>
<evidence type="ECO:0000256" key="1">
    <source>
        <dbReference type="ARBA" id="ARBA00005254"/>
    </source>
</evidence>
<evidence type="ECO:0000313" key="3">
    <source>
        <dbReference type="EMBL" id="SHJ88174.1"/>
    </source>
</evidence>
<dbReference type="SUPFAM" id="SSF52096">
    <property type="entry name" value="ClpP/crotonase"/>
    <property type="match status" value="1"/>
</dbReference>
<accession>A0A1M6MXQ5</accession>
<name>A0A1M6MXQ5_PARC5</name>
<reference evidence="3 4" key="1">
    <citation type="submission" date="2016-11" db="EMBL/GenBank/DDBJ databases">
        <authorList>
            <person name="Jaros S."/>
            <person name="Januszkiewicz K."/>
            <person name="Wedrychowicz H."/>
        </authorList>
    </citation>
    <scope>NUCLEOTIDE SEQUENCE [LARGE SCALE GENOMIC DNA]</scope>
    <source>
        <strain evidence="3 4">DSM 15212</strain>
    </source>
</reference>
<gene>
    <name evidence="3" type="ORF">SAMN02745912_01468</name>
</gene>
<evidence type="ECO:0000313" key="4">
    <source>
        <dbReference type="Proteomes" id="UP000184465"/>
    </source>
</evidence>
<dbReference type="RefSeq" id="WP_073148456.1">
    <property type="nucleotide sequence ID" value="NZ_FRAG01000013.1"/>
</dbReference>
<dbReference type="Gene3D" id="3.90.226.10">
    <property type="entry name" value="2-enoyl-CoA Hydratase, Chain A, domain 1"/>
    <property type="match status" value="1"/>
</dbReference>
<dbReference type="Gene3D" id="1.10.12.10">
    <property type="entry name" value="Lyase 2-enoyl-coa Hydratase, Chain A, domain 2"/>
    <property type="match status" value="1"/>
</dbReference>